<dbReference type="GO" id="GO:0008270">
    <property type="term" value="F:zinc ion binding"/>
    <property type="evidence" value="ECO:0007669"/>
    <property type="project" value="InterPro"/>
</dbReference>
<comment type="caution">
    <text evidence="2">The sequence shown here is derived from an EMBL/GenBank/DDBJ whole genome shotgun (WGS) entry which is preliminary data.</text>
</comment>
<dbReference type="AlphaFoldDB" id="A0A2T9Z6R1"/>
<dbReference type="Proteomes" id="UP000245609">
    <property type="component" value="Unassembled WGS sequence"/>
</dbReference>
<dbReference type="SUPFAM" id="SSF50630">
    <property type="entry name" value="Acid proteases"/>
    <property type="match status" value="1"/>
</dbReference>
<feature type="non-terminal residue" evidence="2">
    <location>
        <position position="453"/>
    </location>
</feature>
<organism evidence="2 3">
    <name type="scientific">Smittium megazygosporum</name>
    <dbReference type="NCBI Taxonomy" id="133381"/>
    <lineage>
        <taxon>Eukaryota</taxon>
        <taxon>Fungi</taxon>
        <taxon>Fungi incertae sedis</taxon>
        <taxon>Zoopagomycota</taxon>
        <taxon>Kickxellomycotina</taxon>
        <taxon>Harpellomycetes</taxon>
        <taxon>Harpellales</taxon>
        <taxon>Legeriomycetaceae</taxon>
        <taxon>Smittium</taxon>
    </lineage>
</organism>
<evidence type="ECO:0008006" key="4">
    <source>
        <dbReference type="Google" id="ProtNLM"/>
    </source>
</evidence>
<evidence type="ECO:0000313" key="2">
    <source>
        <dbReference type="EMBL" id="PVV00291.1"/>
    </source>
</evidence>
<feature type="region of interest" description="Disordered" evidence="1">
    <location>
        <begin position="152"/>
        <end position="182"/>
    </location>
</feature>
<dbReference type="InterPro" id="IPR021109">
    <property type="entry name" value="Peptidase_aspartic_dom_sf"/>
</dbReference>
<protein>
    <recommendedName>
        <fullName evidence="4">CCHC-type domain-containing protein</fullName>
    </recommendedName>
</protein>
<dbReference type="SUPFAM" id="SSF57756">
    <property type="entry name" value="Retrovirus zinc finger-like domains"/>
    <property type="match status" value="1"/>
</dbReference>
<accession>A0A2T9Z6R1</accession>
<keyword evidence="3" id="KW-1185">Reference proteome</keyword>
<gene>
    <name evidence="2" type="ORF">BB560_005333</name>
</gene>
<evidence type="ECO:0000256" key="1">
    <source>
        <dbReference type="SAM" id="MobiDB-lite"/>
    </source>
</evidence>
<dbReference type="EMBL" id="MBFS01002113">
    <property type="protein sequence ID" value="PVV00291.1"/>
    <property type="molecule type" value="Genomic_DNA"/>
</dbReference>
<dbReference type="Gene3D" id="2.40.70.10">
    <property type="entry name" value="Acid Proteases"/>
    <property type="match status" value="1"/>
</dbReference>
<dbReference type="CDD" id="cd00303">
    <property type="entry name" value="retropepsin_like"/>
    <property type="match status" value="1"/>
</dbReference>
<dbReference type="InterPro" id="IPR036875">
    <property type="entry name" value="Znf_CCHC_sf"/>
</dbReference>
<evidence type="ECO:0000313" key="3">
    <source>
        <dbReference type="Proteomes" id="UP000245609"/>
    </source>
</evidence>
<proteinExistence type="predicted"/>
<dbReference type="STRING" id="133381.A0A2T9Z6R1"/>
<dbReference type="OrthoDB" id="2268828at2759"/>
<dbReference type="Pfam" id="PF13975">
    <property type="entry name" value="gag-asp_proteas"/>
    <property type="match status" value="1"/>
</dbReference>
<sequence length="453" mass="51273">MVNQFVSHYGDRFKVQKVTQELLSSKPNNNESLSQFCTRFQLLVEDAQVEDDSSLVVRHLISVFPEQIQWMIYQALDTQRITGMSISNVCDYIQSMPINSHKDNLLTISKTNWRSVNSSESNYNYCSYHKRIGHSDKDSRVLNRFKEEADKSKFTTPASRINKPATTHNTTTTVTSTGNSKGVQSVSNNRFTGFSTKTVMCNKCHQIGHYANQCNNPNIKFTEVPPEDSGLTDIPTTTYTTIQPSEPPIKPYTIPVYVNGHKVMAFIDTCADRTFMSQKLSKPLSLNITEIQGIIHTANSEVHIPRIETTEEVRIKSQDIDCIHKCELLLGSNESLIIGRDLIPKLKLNIFGLPFNYPNQDISILEDSDNATDNELKDPAAGEYNYALDKNRRKMLLYIQPLIDINPQIPLNAACLLEEAVVYLPTPEGQSVFKRQYKIAETLQPALDEVIQK</sequence>
<feature type="compositionally biased region" description="Low complexity" evidence="1">
    <location>
        <begin position="166"/>
        <end position="177"/>
    </location>
</feature>
<reference evidence="2 3" key="1">
    <citation type="journal article" date="2018" name="MBio">
        <title>Comparative Genomics Reveals the Core Gene Toolbox for the Fungus-Insect Symbiosis.</title>
        <authorList>
            <person name="Wang Y."/>
            <person name="Stata M."/>
            <person name="Wang W."/>
            <person name="Stajich J.E."/>
            <person name="White M.M."/>
            <person name="Moncalvo J.M."/>
        </authorList>
    </citation>
    <scope>NUCLEOTIDE SEQUENCE [LARGE SCALE GENOMIC DNA]</scope>
    <source>
        <strain evidence="2 3">SC-DP-2</strain>
    </source>
</reference>
<name>A0A2T9Z6R1_9FUNG</name>
<dbReference type="GO" id="GO:0003676">
    <property type="term" value="F:nucleic acid binding"/>
    <property type="evidence" value="ECO:0007669"/>
    <property type="project" value="InterPro"/>
</dbReference>